<evidence type="ECO:0000256" key="1">
    <source>
        <dbReference type="SAM" id="MobiDB-lite"/>
    </source>
</evidence>
<dbReference type="InterPro" id="IPR029044">
    <property type="entry name" value="Nucleotide-diphossugar_trans"/>
</dbReference>
<dbReference type="EMBL" id="JAJKFW010000018">
    <property type="protein sequence ID" value="MCC9642198.1"/>
    <property type="molecule type" value="Genomic_DNA"/>
</dbReference>
<dbReference type="Proteomes" id="UP001430306">
    <property type="component" value="Unassembled WGS sequence"/>
</dbReference>
<evidence type="ECO:0000313" key="3">
    <source>
        <dbReference type="EMBL" id="MCC9642198.1"/>
    </source>
</evidence>
<dbReference type="CDD" id="cd04179">
    <property type="entry name" value="DPM_DPG-synthase_like"/>
    <property type="match status" value="1"/>
</dbReference>
<accession>A0ABS8NF88</accession>
<dbReference type="PANTHER" id="PTHR48090:SF7">
    <property type="entry name" value="RFBJ PROTEIN"/>
    <property type="match status" value="1"/>
</dbReference>
<name>A0ABS8NF88_9BACT</name>
<feature type="domain" description="Glycosyltransferase 2-like" evidence="2">
    <location>
        <begin position="9"/>
        <end position="169"/>
    </location>
</feature>
<proteinExistence type="predicted"/>
<organism evidence="3 4">
    <name type="scientific">Rhodopirellula halodulae</name>
    <dbReference type="NCBI Taxonomy" id="2894198"/>
    <lineage>
        <taxon>Bacteria</taxon>
        <taxon>Pseudomonadati</taxon>
        <taxon>Planctomycetota</taxon>
        <taxon>Planctomycetia</taxon>
        <taxon>Pirellulales</taxon>
        <taxon>Pirellulaceae</taxon>
        <taxon>Rhodopirellula</taxon>
    </lineage>
</organism>
<feature type="region of interest" description="Disordered" evidence="1">
    <location>
        <begin position="244"/>
        <end position="279"/>
    </location>
</feature>
<dbReference type="InterPro" id="IPR001173">
    <property type="entry name" value="Glyco_trans_2-like"/>
</dbReference>
<dbReference type="Gene3D" id="3.90.550.10">
    <property type="entry name" value="Spore Coat Polysaccharide Biosynthesis Protein SpsA, Chain A"/>
    <property type="match status" value="1"/>
</dbReference>
<dbReference type="PANTHER" id="PTHR48090">
    <property type="entry name" value="UNDECAPRENYL-PHOSPHATE 4-DEOXY-4-FORMAMIDO-L-ARABINOSE TRANSFERASE-RELATED"/>
    <property type="match status" value="1"/>
</dbReference>
<dbReference type="RefSeq" id="WP_230272958.1">
    <property type="nucleotide sequence ID" value="NZ_JAJKFW010000018.1"/>
</dbReference>
<evidence type="ECO:0000313" key="4">
    <source>
        <dbReference type="Proteomes" id="UP001430306"/>
    </source>
</evidence>
<evidence type="ECO:0000259" key="2">
    <source>
        <dbReference type="Pfam" id="PF00535"/>
    </source>
</evidence>
<comment type="caution">
    <text evidence="3">The sequence shown here is derived from an EMBL/GenBank/DDBJ whole genome shotgun (WGS) entry which is preliminary data.</text>
</comment>
<protein>
    <submittedName>
        <fullName evidence="3">Glycosyltransferase family 2 protein</fullName>
    </submittedName>
</protein>
<dbReference type="InterPro" id="IPR050256">
    <property type="entry name" value="Glycosyltransferase_2"/>
</dbReference>
<dbReference type="Pfam" id="PF00535">
    <property type="entry name" value="Glycos_transf_2"/>
    <property type="match status" value="1"/>
</dbReference>
<dbReference type="SUPFAM" id="SSF53448">
    <property type="entry name" value="Nucleotide-diphospho-sugar transferases"/>
    <property type="match status" value="1"/>
</dbReference>
<feature type="compositionally biased region" description="Polar residues" evidence="1">
    <location>
        <begin position="251"/>
        <end position="267"/>
    </location>
</feature>
<reference evidence="3" key="1">
    <citation type="submission" date="2021-11" db="EMBL/GenBank/DDBJ databases">
        <title>Genome sequence.</title>
        <authorList>
            <person name="Sun Q."/>
        </authorList>
    </citation>
    <scope>NUCLEOTIDE SEQUENCE</scope>
    <source>
        <strain evidence="3">JC740</strain>
    </source>
</reference>
<gene>
    <name evidence="3" type="ORF">LOC71_07925</name>
</gene>
<sequence length="279" mass="31015">MSDSWLTALPVFNEVNYVDEVLENVLKYADHVLVVDDGSSDGTAERLDGWANRRPESVSVVHHAENRGYGAALQTLFAYAVEHGFEGVVTLDCDGQHQPCRIPEFIEAGRHADIVSGSRYLKQFDGDDEPPQERMFINRRITADINRRLGFDLTDAFCGFKAYRTDGLRQMKITDDGYAMPLQLWVEAAAAGLRVTELPVPLIYLDLERSFGGSLDHAETRLKYYNRVLDDAIDTACKEGRFRSAAADKQPASNQSAGNQHASNQLGESPCGQRSKRAS</sequence>
<keyword evidence="4" id="KW-1185">Reference proteome</keyword>